<proteinExistence type="predicted"/>
<keyword evidence="2" id="KW-1185">Reference proteome</keyword>
<dbReference type="EMBL" id="JAAIUW010000010">
    <property type="protein sequence ID" value="KAF7812232.1"/>
    <property type="molecule type" value="Genomic_DNA"/>
</dbReference>
<comment type="caution">
    <text evidence="1">The sequence shown here is derived from an EMBL/GenBank/DDBJ whole genome shotgun (WGS) entry which is preliminary data.</text>
</comment>
<dbReference type="AlphaFoldDB" id="A0A834SZP3"/>
<gene>
    <name evidence="1" type="ORF">G2W53_033208</name>
</gene>
<organism evidence="1 2">
    <name type="scientific">Senna tora</name>
    <dbReference type="NCBI Taxonomy" id="362788"/>
    <lineage>
        <taxon>Eukaryota</taxon>
        <taxon>Viridiplantae</taxon>
        <taxon>Streptophyta</taxon>
        <taxon>Embryophyta</taxon>
        <taxon>Tracheophyta</taxon>
        <taxon>Spermatophyta</taxon>
        <taxon>Magnoliopsida</taxon>
        <taxon>eudicotyledons</taxon>
        <taxon>Gunneridae</taxon>
        <taxon>Pentapetalae</taxon>
        <taxon>rosids</taxon>
        <taxon>fabids</taxon>
        <taxon>Fabales</taxon>
        <taxon>Fabaceae</taxon>
        <taxon>Caesalpinioideae</taxon>
        <taxon>Cassia clade</taxon>
        <taxon>Senna</taxon>
    </lineage>
</organism>
<name>A0A834SZP3_9FABA</name>
<accession>A0A834SZP3</accession>
<evidence type="ECO:0000313" key="2">
    <source>
        <dbReference type="Proteomes" id="UP000634136"/>
    </source>
</evidence>
<evidence type="ECO:0000313" key="1">
    <source>
        <dbReference type="EMBL" id="KAF7812232.1"/>
    </source>
</evidence>
<sequence>MVVSLFEMGFLTLLHRRFLLTSAIIRIPFFTLTNFGASFWLGFLYMVFFNNIHSLCTFIVHLYSWGRGLADVELSLGLLLCFLCGIIQGPKASSPTFISLAEMISAFGGELRSSCSVPDPSSFEL</sequence>
<reference evidence="1" key="1">
    <citation type="submission" date="2020-09" db="EMBL/GenBank/DDBJ databases">
        <title>Genome-Enabled Discovery of Anthraquinone Biosynthesis in Senna tora.</title>
        <authorList>
            <person name="Kang S.-H."/>
            <person name="Pandey R.P."/>
            <person name="Lee C.-M."/>
            <person name="Sim J.-S."/>
            <person name="Jeong J.-T."/>
            <person name="Choi B.-S."/>
            <person name="Jung M."/>
            <person name="Ginzburg D."/>
            <person name="Zhao K."/>
            <person name="Won S.Y."/>
            <person name="Oh T.-J."/>
            <person name="Yu Y."/>
            <person name="Kim N.-H."/>
            <person name="Lee O.R."/>
            <person name="Lee T.-H."/>
            <person name="Bashyal P."/>
            <person name="Kim T.-S."/>
            <person name="Lee W.-H."/>
            <person name="Kawkins C."/>
            <person name="Kim C.-K."/>
            <person name="Kim J.S."/>
            <person name="Ahn B.O."/>
            <person name="Rhee S.Y."/>
            <person name="Sohng J.K."/>
        </authorList>
    </citation>
    <scope>NUCLEOTIDE SEQUENCE</scope>
    <source>
        <tissue evidence="1">Leaf</tissue>
    </source>
</reference>
<protein>
    <submittedName>
        <fullName evidence="1">Uncharacterized protein</fullName>
    </submittedName>
</protein>
<dbReference type="Proteomes" id="UP000634136">
    <property type="component" value="Unassembled WGS sequence"/>
</dbReference>